<evidence type="ECO:0000256" key="5">
    <source>
        <dbReference type="SAM" id="SignalP"/>
    </source>
</evidence>
<dbReference type="EMBL" id="JAAVVJ010000010">
    <property type="protein sequence ID" value="KAF7213083.1"/>
    <property type="molecule type" value="Genomic_DNA"/>
</dbReference>
<gene>
    <name evidence="6" type="ORF">G4P62_007726</name>
</gene>
<dbReference type="OMA" id="AQTECLK"/>
<dbReference type="AlphaFoldDB" id="A0A9D3BNM7"/>
<dbReference type="Gene3D" id="2.40.128.20">
    <property type="match status" value="1"/>
</dbReference>
<accession>A0A9D3BNM7</accession>
<keyword evidence="4" id="KW-0325">Glycoprotein</keyword>
<proteinExistence type="predicted"/>
<evidence type="ECO:0000256" key="4">
    <source>
        <dbReference type="ARBA" id="ARBA00023180"/>
    </source>
</evidence>
<organism evidence="6 7">
    <name type="scientific">Nothobranchius furzeri</name>
    <name type="common">Turquoise killifish</name>
    <dbReference type="NCBI Taxonomy" id="105023"/>
    <lineage>
        <taxon>Eukaryota</taxon>
        <taxon>Metazoa</taxon>
        <taxon>Chordata</taxon>
        <taxon>Craniata</taxon>
        <taxon>Vertebrata</taxon>
        <taxon>Euteleostomi</taxon>
        <taxon>Actinopterygii</taxon>
        <taxon>Neopterygii</taxon>
        <taxon>Teleostei</taxon>
        <taxon>Neoteleostei</taxon>
        <taxon>Acanthomorphata</taxon>
        <taxon>Ovalentaria</taxon>
        <taxon>Atherinomorphae</taxon>
        <taxon>Cyprinodontiformes</taxon>
        <taxon>Nothobranchiidae</taxon>
        <taxon>Nothobranchius</taxon>
    </lineage>
</organism>
<dbReference type="InterPro" id="IPR012674">
    <property type="entry name" value="Calycin"/>
</dbReference>
<evidence type="ECO:0000313" key="7">
    <source>
        <dbReference type="Proteomes" id="UP000822369"/>
    </source>
</evidence>
<keyword evidence="3 5" id="KW-0732">Signal</keyword>
<dbReference type="Pfam" id="PF11032">
    <property type="entry name" value="ApoM"/>
    <property type="match status" value="1"/>
</dbReference>
<dbReference type="InterPro" id="IPR022734">
    <property type="entry name" value="ApoM"/>
</dbReference>
<keyword evidence="2" id="KW-0964">Secreted</keyword>
<feature type="chain" id="PRO_5039007262" evidence="5">
    <location>
        <begin position="21"/>
        <end position="241"/>
    </location>
</feature>
<dbReference type="OrthoDB" id="8928962at2759"/>
<evidence type="ECO:0000256" key="1">
    <source>
        <dbReference type="ARBA" id="ARBA00004613"/>
    </source>
</evidence>
<dbReference type="PANTHER" id="PTHR11967:SF2">
    <property type="entry name" value="ALPHA-1-ACID GLYCOPROTEIN 1"/>
    <property type="match status" value="1"/>
</dbReference>
<evidence type="ECO:0000313" key="6">
    <source>
        <dbReference type="EMBL" id="KAF7213083.1"/>
    </source>
</evidence>
<dbReference type="SUPFAM" id="SSF50814">
    <property type="entry name" value="Lipocalins"/>
    <property type="match status" value="1"/>
</dbReference>
<dbReference type="KEGG" id="nfu:107382193"/>
<sequence>MTEFAQVAVAVFSLLSLGQSAPVTSCDNLLQQNSIQGRDQFLGTWYYIGESTNIIGSKLLTQSVLQSSWWNVTAGNKDNDLISFQNQKMFGSCFSLTYTVSVENNTLVMVNPYPSSAFLLNTGCPDCLVVYSNYTIGSSQYKGMQLMSRRTEISAPELEEFKKQVECLKLPEPAILDSEKGFCPDPTVSTEIKSLDLSSAFNSDALDQLDKILKHEKAVEILTETISFISKTSTSAKTVGN</sequence>
<dbReference type="Proteomes" id="UP000822369">
    <property type="component" value="Chromosome 10"/>
</dbReference>
<dbReference type="GO" id="GO:0005576">
    <property type="term" value="C:extracellular region"/>
    <property type="evidence" value="ECO:0007669"/>
    <property type="project" value="UniProtKB-SubCell"/>
</dbReference>
<feature type="signal peptide" evidence="5">
    <location>
        <begin position="1"/>
        <end position="20"/>
    </location>
</feature>
<reference evidence="6" key="1">
    <citation type="submission" date="2020-03" db="EMBL/GenBank/DDBJ databases">
        <title>Intra-Species Differences in Population Size shape Life History and Genome Evolution.</title>
        <authorList>
            <person name="Willemsen D."/>
            <person name="Cui R."/>
            <person name="Valenzano D.R."/>
        </authorList>
    </citation>
    <scope>NUCLEOTIDE SEQUENCE</scope>
    <source>
        <strain evidence="6">GRZ</strain>
        <tissue evidence="6">Whole</tissue>
    </source>
</reference>
<comment type="subcellular location">
    <subcellularLocation>
        <location evidence="1">Secreted</location>
    </subcellularLocation>
</comment>
<protein>
    <submittedName>
        <fullName evidence="6">LOC107382193-like protein</fullName>
    </submittedName>
</protein>
<dbReference type="PANTHER" id="PTHR11967">
    <property type="entry name" value="ALPHA-1-ACID GLYCOPROTEIN"/>
    <property type="match status" value="1"/>
</dbReference>
<name>A0A9D3BNM7_NOTFU</name>
<evidence type="ECO:0000256" key="3">
    <source>
        <dbReference type="ARBA" id="ARBA00022729"/>
    </source>
</evidence>
<comment type="caution">
    <text evidence="6">The sequence shown here is derived from an EMBL/GenBank/DDBJ whole genome shotgun (WGS) entry which is preliminary data.</text>
</comment>
<evidence type="ECO:0000256" key="2">
    <source>
        <dbReference type="ARBA" id="ARBA00022525"/>
    </source>
</evidence>